<organism evidence="2 3">
    <name type="scientific">Hathewaya proteolytica DSM 3090</name>
    <dbReference type="NCBI Taxonomy" id="1121331"/>
    <lineage>
        <taxon>Bacteria</taxon>
        <taxon>Bacillati</taxon>
        <taxon>Bacillota</taxon>
        <taxon>Clostridia</taxon>
        <taxon>Eubacteriales</taxon>
        <taxon>Clostridiaceae</taxon>
        <taxon>Hathewaya</taxon>
    </lineage>
</organism>
<sequence length="96" mass="11562">MGNMRKKSENYRGIYKDMVEVLGHEITLKVYENYKGQQITFPVRLYSDKYVIDYLNKYYDGKNLKQISRKLGYTCNWLQKVIKKNGINKRKRGEKK</sequence>
<proteinExistence type="predicted"/>
<dbReference type="AlphaFoldDB" id="A0A1M6MUE9"/>
<dbReference type="Proteomes" id="UP000183952">
    <property type="component" value="Unassembled WGS sequence"/>
</dbReference>
<gene>
    <name evidence="2" type="ORF">SAMN02745248_01174</name>
</gene>
<reference evidence="2 3" key="1">
    <citation type="submission" date="2016-11" db="EMBL/GenBank/DDBJ databases">
        <authorList>
            <person name="Jaros S."/>
            <person name="Januszkiewicz K."/>
            <person name="Wedrychowicz H."/>
        </authorList>
    </citation>
    <scope>NUCLEOTIDE SEQUENCE [LARGE SCALE GENOMIC DNA]</scope>
    <source>
        <strain evidence="2 3">DSM 3090</strain>
    </source>
</reference>
<dbReference type="STRING" id="1121331.SAMN02745248_01174"/>
<dbReference type="InterPro" id="IPR014875">
    <property type="entry name" value="Mor_transcription_activator"/>
</dbReference>
<evidence type="ECO:0000259" key="1">
    <source>
        <dbReference type="Pfam" id="PF08765"/>
    </source>
</evidence>
<feature type="domain" description="Mor transcription activator" evidence="1">
    <location>
        <begin position="4"/>
        <end position="89"/>
    </location>
</feature>
<accession>A0A1M6MUE9</accession>
<dbReference type="SUPFAM" id="SSF46689">
    <property type="entry name" value="Homeodomain-like"/>
    <property type="match status" value="1"/>
</dbReference>
<evidence type="ECO:0000313" key="3">
    <source>
        <dbReference type="Proteomes" id="UP000183952"/>
    </source>
</evidence>
<keyword evidence="3" id="KW-1185">Reference proteome</keyword>
<dbReference type="RefSeq" id="WP_242942337.1">
    <property type="nucleotide sequence ID" value="NZ_FRAD01000008.1"/>
</dbReference>
<name>A0A1M6MUE9_9CLOT</name>
<evidence type="ECO:0000313" key="2">
    <source>
        <dbReference type="EMBL" id="SHJ87030.1"/>
    </source>
</evidence>
<protein>
    <submittedName>
        <fullName evidence="2">Mor transcription activator family protein</fullName>
    </submittedName>
</protein>
<dbReference type="EMBL" id="FRAD01000008">
    <property type="protein sequence ID" value="SHJ87030.1"/>
    <property type="molecule type" value="Genomic_DNA"/>
</dbReference>
<dbReference type="InterPro" id="IPR009057">
    <property type="entry name" value="Homeodomain-like_sf"/>
</dbReference>
<dbReference type="Pfam" id="PF08765">
    <property type="entry name" value="Mor"/>
    <property type="match status" value="1"/>
</dbReference>